<protein>
    <recommendedName>
        <fullName evidence="1">N-acetyltransferase domain-containing protein</fullName>
    </recommendedName>
</protein>
<dbReference type="Gene3D" id="3.40.630.30">
    <property type="match status" value="1"/>
</dbReference>
<proteinExistence type="predicted"/>
<sequence>MPIRPADALLCADDGEPLARLRERDDDGPMVRPIAAADRVARQMLRDLPGRQVETPDDALAKALVAAGATLTRSATELQHDLEDLPDPVALPAGWSLSAAGWDGDLAAALDAAYGPDHPDGGWTDNDTTSVRDMFERSDPVPPLLPASARLVGPDGRSAGHVLCAGPVPWTEYPCAWILNIGVGPHAQGNGFGRALLLHALHGTRDAGQPVLALSVVDGNPARHLYDRTGFTVVTRVLTLTTPAA</sequence>
<dbReference type="InterPro" id="IPR000182">
    <property type="entry name" value="GNAT_dom"/>
</dbReference>
<dbReference type="InterPro" id="IPR016181">
    <property type="entry name" value="Acyl_CoA_acyltransferase"/>
</dbReference>
<dbReference type="Pfam" id="PF00583">
    <property type="entry name" value="Acetyltransf_1"/>
    <property type="match status" value="1"/>
</dbReference>
<accession>A0ABQ4C9I4</accession>
<evidence type="ECO:0000313" key="2">
    <source>
        <dbReference type="EMBL" id="GIF59111.1"/>
    </source>
</evidence>
<dbReference type="CDD" id="cd04301">
    <property type="entry name" value="NAT_SF"/>
    <property type="match status" value="1"/>
</dbReference>
<dbReference type="Proteomes" id="UP000624325">
    <property type="component" value="Unassembled WGS sequence"/>
</dbReference>
<name>A0ABQ4C9I4_9ACTN</name>
<comment type="caution">
    <text evidence="2">The sequence shown here is derived from an EMBL/GenBank/DDBJ whole genome shotgun (WGS) entry which is preliminary data.</text>
</comment>
<dbReference type="SUPFAM" id="SSF55729">
    <property type="entry name" value="Acyl-CoA N-acyltransferases (Nat)"/>
    <property type="match status" value="1"/>
</dbReference>
<organism evidence="2 3">
    <name type="scientific">Asanoa iriomotensis</name>
    <dbReference type="NCBI Taxonomy" id="234613"/>
    <lineage>
        <taxon>Bacteria</taxon>
        <taxon>Bacillati</taxon>
        <taxon>Actinomycetota</taxon>
        <taxon>Actinomycetes</taxon>
        <taxon>Micromonosporales</taxon>
        <taxon>Micromonosporaceae</taxon>
        <taxon>Asanoa</taxon>
    </lineage>
</organism>
<dbReference type="PROSITE" id="PS51186">
    <property type="entry name" value="GNAT"/>
    <property type="match status" value="1"/>
</dbReference>
<evidence type="ECO:0000259" key="1">
    <source>
        <dbReference type="PROSITE" id="PS51186"/>
    </source>
</evidence>
<dbReference type="RefSeq" id="WP_203705954.1">
    <property type="nucleotide sequence ID" value="NZ_BAAALU010000003.1"/>
</dbReference>
<evidence type="ECO:0000313" key="3">
    <source>
        <dbReference type="Proteomes" id="UP000624325"/>
    </source>
</evidence>
<feature type="domain" description="N-acetyltransferase" evidence="1">
    <location>
        <begin position="92"/>
        <end position="245"/>
    </location>
</feature>
<gene>
    <name evidence="2" type="ORF">Air01nite_52060</name>
</gene>
<keyword evidence="3" id="KW-1185">Reference proteome</keyword>
<reference evidence="2 3" key="1">
    <citation type="submission" date="2021-01" db="EMBL/GenBank/DDBJ databases">
        <title>Whole genome shotgun sequence of Asanoa iriomotensis NBRC 100142.</title>
        <authorList>
            <person name="Komaki H."/>
            <person name="Tamura T."/>
        </authorList>
    </citation>
    <scope>NUCLEOTIDE SEQUENCE [LARGE SCALE GENOMIC DNA]</scope>
    <source>
        <strain evidence="2 3">NBRC 100142</strain>
    </source>
</reference>
<dbReference type="EMBL" id="BONC01000042">
    <property type="protein sequence ID" value="GIF59111.1"/>
    <property type="molecule type" value="Genomic_DNA"/>
</dbReference>